<evidence type="ECO:0000313" key="3">
    <source>
        <dbReference type="Proteomes" id="UP000182054"/>
    </source>
</evidence>
<protein>
    <submittedName>
        <fullName evidence="2">Uncharacterized protein</fullName>
    </submittedName>
</protein>
<evidence type="ECO:0000256" key="1">
    <source>
        <dbReference type="SAM" id="Phobius"/>
    </source>
</evidence>
<dbReference type="EMBL" id="FOJN01000011">
    <property type="protein sequence ID" value="SFA57660.1"/>
    <property type="molecule type" value="Genomic_DNA"/>
</dbReference>
<feature type="transmembrane region" description="Helical" evidence="1">
    <location>
        <begin position="15"/>
        <end position="32"/>
    </location>
</feature>
<sequence>MSSSLTDLFSSFEDLSDFVTALGTIVSALSFFS</sequence>
<name>A0A1I0U166_9NOCA</name>
<reference evidence="2 3" key="1">
    <citation type="submission" date="2016-10" db="EMBL/GenBank/DDBJ databases">
        <authorList>
            <person name="de Groot N.N."/>
        </authorList>
    </citation>
    <scope>NUCLEOTIDE SEQUENCE [LARGE SCALE GENOMIC DNA]</scope>
    <source>
        <strain evidence="2 3">DSM 44908</strain>
    </source>
</reference>
<proteinExistence type="predicted"/>
<dbReference type="AlphaFoldDB" id="A0A1I0U166"/>
<keyword evidence="1" id="KW-0812">Transmembrane</keyword>
<organism evidence="2 3">
    <name type="scientific">Rhodococcoides kroppenstedtii</name>
    <dbReference type="NCBI Taxonomy" id="293050"/>
    <lineage>
        <taxon>Bacteria</taxon>
        <taxon>Bacillati</taxon>
        <taxon>Actinomycetota</taxon>
        <taxon>Actinomycetes</taxon>
        <taxon>Mycobacteriales</taxon>
        <taxon>Nocardiaceae</taxon>
        <taxon>Rhodococcoides</taxon>
    </lineage>
</organism>
<dbReference type="Proteomes" id="UP000182054">
    <property type="component" value="Unassembled WGS sequence"/>
</dbReference>
<keyword evidence="1" id="KW-0472">Membrane</keyword>
<gene>
    <name evidence="2" type="ORF">SAMN05444374_111170</name>
</gene>
<evidence type="ECO:0000313" key="2">
    <source>
        <dbReference type="EMBL" id="SFA57660.1"/>
    </source>
</evidence>
<keyword evidence="1" id="KW-1133">Transmembrane helix</keyword>
<accession>A0A1I0U166</accession>